<evidence type="ECO:0000256" key="2">
    <source>
        <dbReference type="ARBA" id="ARBA00022475"/>
    </source>
</evidence>
<name>A0A7Y6EUQ6_9BACL</name>
<dbReference type="InterPro" id="IPR003660">
    <property type="entry name" value="HAMP_dom"/>
</dbReference>
<dbReference type="Proteomes" id="UP000526125">
    <property type="component" value="Unassembled WGS sequence"/>
</dbReference>
<dbReference type="CDD" id="cd11386">
    <property type="entry name" value="MCP_signal"/>
    <property type="match status" value="1"/>
</dbReference>
<dbReference type="CDD" id="cd18773">
    <property type="entry name" value="PDC1_HK_sensor"/>
    <property type="match status" value="1"/>
</dbReference>
<dbReference type="InterPro" id="IPR004089">
    <property type="entry name" value="MCPsignal_dom"/>
</dbReference>
<dbReference type="PROSITE" id="PS50885">
    <property type="entry name" value="HAMP"/>
    <property type="match status" value="1"/>
</dbReference>
<dbReference type="Pfam" id="PF00015">
    <property type="entry name" value="MCPsignal"/>
    <property type="match status" value="1"/>
</dbReference>
<dbReference type="Gene3D" id="1.10.287.950">
    <property type="entry name" value="Methyl-accepting chemotaxis protein"/>
    <property type="match status" value="1"/>
</dbReference>
<dbReference type="PANTHER" id="PTHR32089:SF114">
    <property type="entry name" value="METHYL-ACCEPTING CHEMOTAXIS PROTEIN MCPB"/>
    <property type="match status" value="1"/>
</dbReference>
<keyword evidence="12" id="KW-1185">Reference proteome</keyword>
<dbReference type="GO" id="GO:0007165">
    <property type="term" value="P:signal transduction"/>
    <property type="evidence" value="ECO:0007669"/>
    <property type="project" value="UniProtKB-KW"/>
</dbReference>
<dbReference type="SMART" id="SM00304">
    <property type="entry name" value="HAMP"/>
    <property type="match status" value="1"/>
</dbReference>
<protein>
    <submittedName>
        <fullName evidence="11">Methyl-accepting chemotaxis protein</fullName>
    </submittedName>
</protein>
<gene>
    <name evidence="11" type="ORF">HP552_06785</name>
</gene>
<dbReference type="Pfam" id="PF00672">
    <property type="entry name" value="HAMP"/>
    <property type="match status" value="1"/>
</dbReference>
<dbReference type="Gene3D" id="3.30.450.20">
    <property type="entry name" value="PAS domain"/>
    <property type="match status" value="2"/>
</dbReference>
<comment type="subcellular location">
    <subcellularLocation>
        <location evidence="1">Cell membrane</location>
    </subcellularLocation>
</comment>
<dbReference type="Gene3D" id="6.10.340.10">
    <property type="match status" value="1"/>
</dbReference>
<dbReference type="PRINTS" id="PR00260">
    <property type="entry name" value="CHEMTRNSDUCR"/>
</dbReference>
<evidence type="ECO:0000256" key="1">
    <source>
        <dbReference type="ARBA" id="ARBA00004236"/>
    </source>
</evidence>
<dbReference type="CDD" id="cd06225">
    <property type="entry name" value="HAMP"/>
    <property type="match status" value="1"/>
</dbReference>
<keyword evidence="4 6" id="KW-0807">Transducer</keyword>
<evidence type="ECO:0000256" key="7">
    <source>
        <dbReference type="SAM" id="Coils"/>
    </source>
</evidence>
<organism evidence="11 12">
    <name type="scientific">Paenibacillus xylanilyticus</name>
    <dbReference type="NCBI Taxonomy" id="248903"/>
    <lineage>
        <taxon>Bacteria</taxon>
        <taxon>Bacillati</taxon>
        <taxon>Bacillota</taxon>
        <taxon>Bacilli</taxon>
        <taxon>Bacillales</taxon>
        <taxon>Paenibacillaceae</taxon>
        <taxon>Paenibacillus</taxon>
    </lineage>
</organism>
<feature type="domain" description="HAMP" evidence="10">
    <location>
        <begin position="338"/>
        <end position="390"/>
    </location>
</feature>
<reference evidence="11 12" key="1">
    <citation type="submission" date="2020-05" db="EMBL/GenBank/DDBJ databases">
        <title>Genome Sequencing of Type Strains.</title>
        <authorList>
            <person name="Lemaire J.F."/>
            <person name="Inderbitzin P."/>
            <person name="Gregorio O.A."/>
            <person name="Collins S.B."/>
            <person name="Wespe N."/>
            <person name="Knight-Connoni V."/>
        </authorList>
    </citation>
    <scope>NUCLEOTIDE SEQUENCE [LARGE SCALE GENOMIC DNA]</scope>
    <source>
        <strain evidence="11 12">LMG 21957</strain>
    </source>
</reference>
<comment type="similarity">
    <text evidence="5">Belongs to the methyl-accepting chemotaxis (MCP) protein family.</text>
</comment>
<evidence type="ECO:0000313" key="11">
    <source>
        <dbReference type="EMBL" id="NUU74949.1"/>
    </source>
</evidence>
<evidence type="ECO:0000256" key="4">
    <source>
        <dbReference type="ARBA" id="ARBA00023224"/>
    </source>
</evidence>
<dbReference type="EMBL" id="JABMCB010000160">
    <property type="protein sequence ID" value="NUU74949.1"/>
    <property type="molecule type" value="Genomic_DNA"/>
</dbReference>
<evidence type="ECO:0000256" key="8">
    <source>
        <dbReference type="SAM" id="Phobius"/>
    </source>
</evidence>
<keyword evidence="3 8" id="KW-0472">Membrane</keyword>
<dbReference type="AlphaFoldDB" id="A0A7Y6EUQ6"/>
<dbReference type="InterPro" id="IPR004090">
    <property type="entry name" value="Chemotax_Me-accpt_rcpt"/>
</dbReference>
<keyword evidence="8" id="KW-1133">Transmembrane helix</keyword>
<feature type="coiled-coil region" evidence="7">
    <location>
        <begin position="497"/>
        <end position="524"/>
    </location>
</feature>
<keyword evidence="8" id="KW-0812">Transmembrane</keyword>
<comment type="caution">
    <text evidence="11">The sequence shown here is derived from an EMBL/GenBank/DDBJ whole genome shotgun (WGS) entry which is preliminary data.</text>
</comment>
<dbReference type="SUPFAM" id="SSF58104">
    <property type="entry name" value="Methyl-accepting chemotaxis protein (MCP) signaling domain"/>
    <property type="match status" value="1"/>
</dbReference>
<feature type="transmembrane region" description="Helical" evidence="8">
    <location>
        <begin position="314"/>
        <end position="337"/>
    </location>
</feature>
<sequence length="696" mass="74941">MFRIHSERAIHLKEKKKNKKKEISFVKKGVSVLRLMSTRLIAAFLIVLIIPTALIGYFSYHSAQDQVQQRMTDPMNTMLTMTGQHIDNLVGAKAQLLSYLDNMFGSASIEANTEAVQAEINQLADTYPDILSITVGNDQGNFITSPEIGEAAYDPRSAEWYTNSKSNNGALTFSDITKDPVTGKIYVEISKALTNEQGVASIKLDLEPLAKELSYVDVGGNGSLIVVDANRTIAAWSGAIAKGGGGELGGALIDGIPVHPNTASSSDEPMAFSQFVRTDLEYDLEVYNGVNALTGWNVIALMGHEDFIAAAKPILVTSLTVIIISVLLAGVIIFFILRSFMIPMQKLRTATRSVREGNLSERVNLKNKDEFGLLANDFDQMTISLQSVVSELNQTSSLLSHSSQLIQESTEQTAASVQHVAETMQQTAETAVIGAENSEQTANAVEEMARGISTIAESASAIVDSAEETERAVANGGKTINQVEEQMEHILGAVEETSALINELSNLSAEANRMNEAIADISRQTNLLSLNASIEAARAGEHGKGFAVVAGEVRMLSLQSKQSAEQIGATIGKMFDLIEKSTSLMNDKVRNQVGEGMRISREASATISNIEQFTTHIVDQIQDVSAVSEQLSASTEQVSATVAEMANISKVSADSAQTTSAAAQEQMAAMEEISASSVQLSKTAENMQKLVRRFTL</sequence>
<evidence type="ECO:0000256" key="5">
    <source>
        <dbReference type="ARBA" id="ARBA00029447"/>
    </source>
</evidence>
<dbReference type="GO" id="GO:0006935">
    <property type="term" value="P:chemotaxis"/>
    <property type="evidence" value="ECO:0007669"/>
    <property type="project" value="InterPro"/>
</dbReference>
<evidence type="ECO:0000256" key="6">
    <source>
        <dbReference type="PROSITE-ProRule" id="PRU00284"/>
    </source>
</evidence>
<dbReference type="GO" id="GO:0004888">
    <property type="term" value="F:transmembrane signaling receptor activity"/>
    <property type="evidence" value="ECO:0007669"/>
    <property type="project" value="InterPro"/>
</dbReference>
<feature type="domain" description="Methyl-accepting transducer" evidence="9">
    <location>
        <begin position="409"/>
        <end position="646"/>
    </location>
</feature>
<evidence type="ECO:0000259" key="10">
    <source>
        <dbReference type="PROSITE" id="PS50885"/>
    </source>
</evidence>
<evidence type="ECO:0000259" key="9">
    <source>
        <dbReference type="PROSITE" id="PS50111"/>
    </source>
</evidence>
<dbReference type="PANTHER" id="PTHR32089">
    <property type="entry name" value="METHYL-ACCEPTING CHEMOTAXIS PROTEIN MCPB"/>
    <property type="match status" value="1"/>
</dbReference>
<keyword evidence="7" id="KW-0175">Coiled coil</keyword>
<feature type="transmembrane region" description="Helical" evidence="8">
    <location>
        <begin position="40"/>
        <end position="60"/>
    </location>
</feature>
<evidence type="ECO:0000256" key="3">
    <source>
        <dbReference type="ARBA" id="ARBA00023136"/>
    </source>
</evidence>
<keyword evidence="2" id="KW-1003">Cell membrane</keyword>
<dbReference type="PROSITE" id="PS50111">
    <property type="entry name" value="CHEMOTAXIS_TRANSDUC_2"/>
    <property type="match status" value="1"/>
</dbReference>
<accession>A0A7Y6EUQ6</accession>
<evidence type="ECO:0000313" key="12">
    <source>
        <dbReference type="Proteomes" id="UP000526125"/>
    </source>
</evidence>
<proteinExistence type="inferred from homology"/>
<dbReference type="SMART" id="SM00283">
    <property type="entry name" value="MA"/>
    <property type="match status" value="1"/>
</dbReference>
<dbReference type="GO" id="GO:0005886">
    <property type="term" value="C:plasma membrane"/>
    <property type="evidence" value="ECO:0007669"/>
    <property type="project" value="UniProtKB-SubCell"/>
</dbReference>